<dbReference type="STRING" id="1230097.A0A423XBD0"/>
<dbReference type="Proteomes" id="UP000285146">
    <property type="component" value="Unassembled WGS sequence"/>
</dbReference>
<comment type="caution">
    <text evidence="4">The sequence shown here is derived from an EMBL/GenBank/DDBJ whole genome shotgun (WGS) entry which is preliminary data.</text>
</comment>
<evidence type="ECO:0000313" key="5">
    <source>
        <dbReference type="Proteomes" id="UP000285146"/>
    </source>
</evidence>
<dbReference type="NCBIfam" id="NF005685">
    <property type="entry name" value="PRK07483.1"/>
    <property type="match status" value="1"/>
</dbReference>
<evidence type="ECO:0000256" key="3">
    <source>
        <dbReference type="RuleBase" id="RU003560"/>
    </source>
</evidence>
<organism evidence="4 5">
    <name type="scientific">Cytospora leucostoma</name>
    <dbReference type="NCBI Taxonomy" id="1230097"/>
    <lineage>
        <taxon>Eukaryota</taxon>
        <taxon>Fungi</taxon>
        <taxon>Dikarya</taxon>
        <taxon>Ascomycota</taxon>
        <taxon>Pezizomycotina</taxon>
        <taxon>Sordariomycetes</taxon>
        <taxon>Sordariomycetidae</taxon>
        <taxon>Diaporthales</taxon>
        <taxon>Cytosporaceae</taxon>
        <taxon>Cytospora</taxon>
    </lineage>
</organism>
<evidence type="ECO:0000256" key="2">
    <source>
        <dbReference type="ARBA" id="ARBA00022898"/>
    </source>
</evidence>
<protein>
    <recommendedName>
        <fullName evidence="6">Aminotransferase</fullName>
    </recommendedName>
</protein>
<keyword evidence="5" id="KW-1185">Reference proteome</keyword>
<dbReference type="AlphaFoldDB" id="A0A423XBD0"/>
<dbReference type="GO" id="GO:0030170">
    <property type="term" value="F:pyridoxal phosphate binding"/>
    <property type="evidence" value="ECO:0007669"/>
    <property type="project" value="InterPro"/>
</dbReference>
<dbReference type="Gene3D" id="3.90.1150.10">
    <property type="entry name" value="Aspartate Aminotransferase, domain 1"/>
    <property type="match status" value="1"/>
</dbReference>
<dbReference type="GO" id="GO:0008483">
    <property type="term" value="F:transaminase activity"/>
    <property type="evidence" value="ECO:0007669"/>
    <property type="project" value="InterPro"/>
</dbReference>
<dbReference type="InParanoid" id="A0A423XBD0"/>
<dbReference type="InterPro" id="IPR015422">
    <property type="entry name" value="PyrdxlP-dep_Trfase_small"/>
</dbReference>
<dbReference type="OrthoDB" id="5419315at2759"/>
<dbReference type="CDD" id="cd00610">
    <property type="entry name" value="OAT_like"/>
    <property type="match status" value="1"/>
</dbReference>
<dbReference type="PANTHER" id="PTHR43094">
    <property type="entry name" value="AMINOTRANSFERASE"/>
    <property type="match status" value="1"/>
</dbReference>
<name>A0A423XBD0_9PEZI</name>
<evidence type="ECO:0000313" key="4">
    <source>
        <dbReference type="EMBL" id="ROW13249.1"/>
    </source>
</evidence>
<evidence type="ECO:0000256" key="1">
    <source>
        <dbReference type="ARBA" id="ARBA00008954"/>
    </source>
</evidence>
<proteinExistence type="inferred from homology"/>
<sequence length="476" mass="51315">MAQSNGTSGAPQANGVHLENIQQSAMLHRQLHHKFLNIARGEGHYLVLDDGRKIFDASGGAAVACVGHVNAKVNQALAEQISKLSYCASSSFTTPIVEEAGRMMVETCDGHMSKAYIVGSGSEAMEAAMKLARQYFLEKESPEPQRIRFISRYQSYHGTTLGSLAMGGHASRRAKFEPMLFDVVSKVSPCFAYRGKKEGESDGSYVQRLALELDLEFQRVGTESVCAFVAEPVVGAALGCVPAVPGYFQAIHKVCRKYGALLILDEVMSGMGRTGTYHAWQQEGVVPDIQTVGKGLGGGYQPVAGLLINKRIVDALDKGSGAFVHGHTYQAHAVGCAAIVAVQQIIQEENLIANVRAMGELLGGLLKERLGSHPHVGDIRGRGLFWAIEFVQDRSTRSPFPAKDEVAMQISELALTDRYSMMIYPGAGTADGLNGDHIILAPPYTVTAEDVEYIVATVSRVVVDYFSQHVPDGNVS</sequence>
<dbReference type="InterPro" id="IPR015421">
    <property type="entry name" value="PyrdxlP-dep_Trfase_major"/>
</dbReference>
<evidence type="ECO:0008006" key="6">
    <source>
        <dbReference type="Google" id="ProtNLM"/>
    </source>
</evidence>
<keyword evidence="2 3" id="KW-0663">Pyridoxal phosphate</keyword>
<dbReference type="InterPro" id="IPR015424">
    <property type="entry name" value="PyrdxlP-dep_Trfase"/>
</dbReference>
<dbReference type="EMBL" id="LKEB01000021">
    <property type="protein sequence ID" value="ROW13249.1"/>
    <property type="molecule type" value="Genomic_DNA"/>
</dbReference>
<dbReference type="SUPFAM" id="SSF53383">
    <property type="entry name" value="PLP-dependent transferases"/>
    <property type="match status" value="1"/>
</dbReference>
<dbReference type="GO" id="GO:0005829">
    <property type="term" value="C:cytosol"/>
    <property type="evidence" value="ECO:0007669"/>
    <property type="project" value="TreeGrafter"/>
</dbReference>
<comment type="similarity">
    <text evidence="1 3">Belongs to the class-III pyridoxal-phosphate-dependent aminotransferase family.</text>
</comment>
<dbReference type="Pfam" id="PF00202">
    <property type="entry name" value="Aminotran_3"/>
    <property type="match status" value="1"/>
</dbReference>
<dbReference type="PANTHER" id="PTHR43094:SF1">
    <property type="entry name" value="AMINOTRANSFERASE CLASS-III"/>
    <property type="match status" value="1"/>
</dbReference>
<dbReference type="InterPro" id="IPR005814">
    <property type="entry name" value="Aminotrans_3"/>
</dbReference>
<dbReference type="Gene3D" id="3.40.640.10">
    <property type="entry name" value="Type I PLP-dependent aspartate aminotransferase-like (Major domain)"/>
    <property type="match status" value="1"/>
</dbReference>
<accession>A0A423XBD0</accession>
<reference evidence="4 5" key="1">
    <citation type="submission" date="2015-09" db="EMBL/GenBank/DDBJ databases">
        <title>Host preference determinants of Valsa canker pathogens revealed by comparative genomics.</title>
        <authorList>
            <person name="Yin Z."/>
            <person name="Huang L."/>
        </authorList>
    </citation>
    <scope>NUCLEOTIDE SEQUENCE [LARGE SCALE GENOMIC DNA]</scope>
    <source>
        <strain evidence="4 5">SXYLt</strain>
    </source>
</reference>
<gene>
    <name evidence="4" type="ORF">VPNG_04822</name>
</gene>